<evidence type="ECO:0000259" key="2">
    <source>
        <dbReference type="PROSITE" id="PS50043"/>
    </source>
</evidence>
<dbReference type="SUPFAM" id="SSF48452">
    <property type="entry name" value="TPR-like"/>
    <property type="match status" value="1"/>
</dbReference>
<evidence type="ECO:0000256" key="1">
    <source>
        <dbReference type="ARBA" id="ARBA00023125"/>
    </source>
</evidence>
<dbReference type="CDD" id="cd06170">
    <property type="entry name" value="LuxR_C_like"/>
    <property type="match status" value="1"/>
</dbReference>
<dbReference type="PROSITE" id="PS50043">
    <property type="entry name" value="HTH_LUXR_2"/>
    <property type="match status" value="1"/>
</dbReference>
<dbReference type="Proteomes" id="UP001501094">
    <property type="component" value="Unassembled WGS sequence"/>
</dbReference>
<proteinExistence type="predicted"/>
<protein>
    <recommendedName>
        <fullName evidence="2">HTH luxR-type domain-containing protein</fullName>
    </recommendedName>
</protein>
<dbReference type="PRINTS" id="PR00038">
    <property type="entry name" value="HTHLUXR"/>
</dbReference>
<evidence type="ECO:0000313" key="3">
    <source>
        <dbReference type="EMBL" id="GAA1856862.1"/>
    </source>
</evidence>
<dbReference type="SMART" id="SM00421">
    <property type="entry name" value="HTH_LUXR"/>
    <property type="match status" value="1"/>
</dbReference>
<dbReference type="SUPFAM" id="SSF46894">
    <property type="entry name" value="C-terminal effector domain of the bipartite response regulators"/>
    <property type="match status" value="1"/>
</dbReference>
<dbReference type="PANTHER" id="PTHR43214">
    <property type="entry name" value="TWO-COMPONENT RESPONSE REGULATOR"/>
    <property type="match status" value="1"/>
</dbReference>
<dbReference type="Gene3D" id="1.10.10.10">
    <property type="entry name" value="Winged helix-like DNA-binding domain superfamily/Winged helix DNA-binding domain"/>
    <property type="match status" value="1"/>
</dbReference>
<dbReference type="InterPro" id="IPR000792">
    <property type="entry name" value="Tscrpt_reg_LuxR_C"/>
</dbReference>
<keyword evidence="4" id="KW-1185">Reference proteome</keyword>
<evidence type="ECO:0000313" key="4">
    <source>
        <dbReference type="Proteomes" id="UP001501094"/>
    </source>
</evidence>
<dbReference type="EMBL" id="BAAANL010000002">
    <property type="protein sequence ID" value="GAA1856862.1"/>
    <property type="molecule type" value="Genomic_DNA"/>
</dbReference>
<dbReference type="InterPro" id="IPR016032">
    <property type="entry name" value="Sig_transdc_resp-reg_C-effctor"/>
</dbReference>
<dbReference type="InterPro" id="IPR036388">
    <property type="entry name" value="WH-like_DNA-bd_sf"/>
</dbReference>
<gene>
    <name evidence="3" type="ORF">GCM10009751_12660</name>
</gene>
<dbReference type="PANTHER" id="PTHR43214:SF42">
    <property type="entry name" value="TRANSCRIPTIONAL REGULATORY PROTEIN DESR"/>
    <property type="match status" value="1"/>
</dbReference>
<dbReference type="Pfam" id="PF00196">
    <property type="entry name" value="GerE"/>
    <property type="match status" value="1"/>
</dbReference>
<reference evidence="3 4" key="1">
    <citation type="journal article" date="2019" name="Int. J. Syst. Evol. Microbiol.">
        <title>The Global Catalogue of Microorganisms (GCM) 10K type strain sequencing project: providing services to taxonomists for standard genome sequencing and annotation.</title>
        <authorList>
            <consortium name="The Broad Institute Genomics Platform"/>
            <consortium name="The Broad Institute Genome Sequencing Center for Infectious Disease"/>
            <person name="Wu L."/>
            <person name="Ma J."/>
        </authorList>
    </citation>
    <scope>NUCLEOTIDE SEQUENCE [LARGE SCALE GENOMIC DNA]</scope>
    <source>
        <strain evidence="3 4">JCM 14326</strain>
    </source>
</reference>
<feature type="domain" description="HTH luxR-type" evidence="2">
    <location>
        <begin position="417"/>
        <end position="480"/>
    </location>
</feature>
<dbReference type="InterPro" id="IPR011990">
    <property type="entry name" value="TPR-like_helical_dom_sf"/>
</dbReference>
<sequence>MSRQRPVPSGAAELARARALLTGGPAQDAYASFRLARDLLSDDAGLVVAATRGAALAAWAAGDHAACLAELATAAGAPAPDTADDVVALVTDYLTGLRALLELRITDALGPLRRVVAQGSGDERPEALHHAAVAALALGDVGTACQVGARALAAARAHAAAGLRAAAGPGRRNTAAHHHAVLALAASVDGAAAEVAEHAAEALKAARRHGLEQTRTLAEWALARADLGQGRAEDAVARFGALVSPGPGGGHFALRPLLTPGFVEAAVLAGRAEAARPVLGELEIWAKLDLDDAAAARLTRCRALMAAHDGDAESAGHLWARALELHGDGCDSFERATTQFLYGRWLRRRRRPSQARRQLREALQAFERTGAAAWAGQAADELRAAGESAGAAASGIPPVATVAPSSSLPVTAGDTRDGTPLDRLTPHQRRIARYVAEGATNREVACRLSLSVRTVDHHLRNIFAALGVRSRVELTRIVTG</sequence>
<keyword evidence="1" id="KW-0238">DNA-binding</keyword>
<comment type="caution">
    <text evidence="3">The sequence shown here is derived from an EMBL/GenBank/DDBJ whole genome shotgun (WGS) entry which is preliminary data.</text>
</comment>
<name>A0ABN2N7Y2_9MICO</name>
<dbReference type="InterPro" id="IPR039420">
    <property type="entry name" value="WalR-like"/>
</dbReference>
<organism evidence="3 4">
    <name type="scientific">Myceligenerans crystallogenes</name>
    <dbReference type="NCBI Taxonomy" id="316335"/>
    <lineage>
        <taxon>Bacteria</taxon>
        <taxon>Bacillati</taxon>
        <taxon>Actinomycetota</taxon>
        <taxon>Actinomycetes</taxon>
        <taxon>Micrococcales</taxon>
        <taxon>Promicromonosporaceae</taxon>
        <taxon>Myceligenerans</taxon>
    </lineage>
</organism>
<accession>A0ABN2N7Y2</accession>